<name>F9FFF9_FUSOF</name>
<dbReference type="EMBL" id="AFQF01001664">
    <property type="protein sequence ID" value="EGU84352.1"/>
    <property type="molecule type" value="Genomic_DNA"/>
</dbReference>
<gene>
    <name evidence="1" type="ORF">FOXB_05138</name>
</gene>
<evidence type="ECO:0000313" key="1">
    <source>
        <dbReference type="EMBL" id="EGU84352.1"/>
    </source>
</evidence>
<proteinExistence type="predicted"/>
<sequence>MPKGCKVKDNFSKPPREN</sequence>
<organism evidence="1">
    <name type="scientific">Fusarium oxysporum (strain Fo5176)</name>
    <name type="common">Fusarium vascular wilt</name>
    <dbReference type="NCBI Taxonomy" id="660025"/>
    <lineage>
        <taxon>Eukaryota</taxon>
        <taxon>Fungi</taxon>
        <taxon>Dikarya</taxon>
        <taxon>Ascomycota</taxon>
        <taxon>Pezizomycotina</taxon>
        <taxon>Sordariomycetes</taxon>
        <taxon>Hypocreomycetidae</taxon>
        <taxon>Hypocreales</taxon>
        <taxon>Nectriaceae</taxon>
        <taxon>Fusarium</taxon>
        <taxon>Fusarium oxysporum species complex</taxon>
    </lineage>
</organism>
<accession>F9FFF9</accession>
<comment type="caution">
    <text evidence="1">The sequence shown here is derived from an EMBL/GenBank/DDBJ whole genome shotgun (WGS) entry which is preliminary data.</text>
</comment>
<dbReference type="AlphaFoldDB" id="F9FFF9"/>
<protein>
    <submittedName>
        <fullName evidence="1">Uncharacterized protein</fullName>
    </submittedName>
</protein>
<reference evidence="1" key="1">
    <citation type="journal article" date="2012" name="Mol. Plant Microbe Interact.">
        <title>A highly conserved effector in Fusarium oxysporum is required for full virulence on Arabidopsis.</title>
        <authorList>
            <person name="Thatcher L.F."/>
            <person name="Gardiner D.M."/>
            <person name="Kazan K."/>
            <person name="Manners J."/>
        </authorList>
    </citation>
    <scope>NUCLEOTIDE SEQUENCE [LARGE SCALE GENOMIC DNA]</scope>
    <source>
        <strain evidence="1">Fo5176</strain>
    </source>
</reference>